<evidence type="ECO:0000256" key="1">
    <source>
        <dbReference type="SAM" id="MobiDB-lite"/>
    </source>
</evidence>
<feature type="chain" id="PRO_5001944967" description="Thiol:disulfide interchange protein DsbD N-terminal domain-containing protein" evidence="2">
    <location>
        <begin position="21"/>
        <end position="223"/>
    </location>
</feature>
<proteinExistence type="predicted"/>
<feature type="signal peptide" evidence="2">
    <location>
        <begin position="1"/>
        <end position="20"/>
    </location>
</feature>
<evidence type="ECO:0000259" key="3">
    <source>
        <dbReference type="Pfam" id="PF11412"/>
    </source>
</evidence>
<keyword evidence="5" id="KW-1185">Reference proteome</keyword>
<keyword evidence="2" id="KW-0732">Signal</keyword>
<dbReference type="eggNOG" id="COG4232">
    <property type="taxonomic scope" value="Bacteria"/>
</dbReference>
<name>A0A098LDS8_9BACT</name>
<gene>
    <name evidence="4" type="ORF">MYP_1837</name>
</gene>
<evidence type="ECO:0000313" key="5">
    <source>
        <dbReference type="Proteomes" id="UP000030185"/>
    </source>
</evidence>
<organism evidence="4 5">
    <name type="scientific">Sporocytophaga myxococcoides</name>
    <dbReference type="NCBI Taxonomy" id="153721"/>
    <lineage>
        <taxon>Bacteria</taxon>
        <taxon>Pseudomonadati</taxon>
        <taxon>Bacteroidota</taxon>
        <taxon>Cytophagia</taxon>
        <taxon>Cytophagales</taxon>
        <taxon>Cytophagaceae</taxon>
        <taxon>Sporocytophaga</taxon>
    </lineage>
</organism>
<dbReference type="RefSeq" id="WP_081990454.1">
    <property type="nucleotide sequence ID" value="NZ_BBLT01000003.1"/>
</dbReference>
<dbReference type="EMBL" id="BBLT01000003">
    <property type="protein sequence ID" value="GAL84609.1"/>
    <property type="molecule type" value="Genomic_DNA"/>
</dbReference>
<protein>
    <recommendedName>
        <fullName evidence="3">Thiol:disulfide interchange protein DsbD N-terminal domain-containing protein</fullName>
    </recommendedName>
</protein>
<feature type="domain" description="Thiol:disulfide interchange protein DsbD N-terminal" evidence="3">
    <location>
        <begin position="39"/>
        <end position="149"/>
    </location>
</feature>
<dbReference type="AlphaFoldDB" id="A0A098LDS8"/>
<dbReference type="OrthoDB" id="767251at2"/>
<dbReference type="Pfam" id="PF11412">
    <property type="entry name" value="DsbD_N"/>
    <property type="match status" value="1"/>
</dbReference>
<reference evidence="4 5" key="1">
    <citation type="submission" date="2014-09" db="EMBL/GenBank/DDBJ databases">
        <title>Sporocytophaga myxococcoides PG-01 genome sequencing.</title>
        <authorList>
            <person name="Liu L."/>
            <person name="Gao P.J."/>
            <person name="Chen G.J."/>
            <person name="Wang L.S."/>
        </authorList>
    </citation>
    <scope>NUCLEOTIDE SEQUENCE [LARGE SCALE GENOMIC DNA]</scope>
    <source>
        <strain evidence="4 5">PG-01</strain>
    </source>
</reference>
<dbReference type="InterPro" id="IPR028250">
    <property type="entry name" value="DsbDN"/>
</dbReference>
<comment type="caution">
    <text evidence="4">The sequence shown here is derived from an EMBL/GenBank/DDBJ whole genome shotgun (WGS) entry which is preliminary data.</text>
</comment>
<feature type="region of interest" description="Disordered" evidence="1">
    <location>
        <begin position="159"/>
        <end position="185"/>
    </location>
</feature>
<dbReference type="STRING" id="153721.MYP_1837"/>
<evidence type="ECO:0000313" key="4">
    <source>
        <dbReference type="EMBL" id="GAL84609.1"/>
    </source>
</evidence>
<sequence>MKIRILIFFLMLGISSSLIAQIERPVTWSTSISKKEVKAGEIVELIFTAQIKSGWYLYSSDFDPNLGPNVTEIEIEKNPSFEVVGKLISVDSKKKYDSLWGGEYRYFKGTGVFKQKIKILKDNPVIQVSLNAQACTDVSGKCVPVSGDFTFEGIKVTAGPVKETPPSPTPSNPKTSVKPTGALDKNSSIAELELEKSKLITRTPDGKDESIEVLKTFVRKWGN</sequence>
<accession>A0A098LDS8</accession>
<evidence type="ECO:0000256" key="2">
    <source>
        <dbReference type="SAM" id="SignalP"/>
    </source>
</evidence>
<dbReference type="Proteomes" id="UP000030185">
    <property type="component" value="Unassembled WGS sequence"/>
</dbReference>